<feature type="compositionally biased region" description="Low complexity" evidence="1">
    <location>
        <begin position="85"/>
        <end position="94"/>
    </location>
</feature>
<dbReference type="RefSeq" id="WP_153467770.1">
    <property type="nucleotide sequence ID" value="NZ_WBOF01000003.1"/>
</dbReference>
<accession>A0A6N7L232</accession>
<evidence type="ECO:0000256" key="1">
    <source>
        <dbReference type="SAM" id="MobiDB-lite"/>
    </source>
</evidence>
<dbReference type="AlphaFoldDB" id="A0A6N7L232"/>
<reference evidence="2 3" key="1">
    <citation type="submission" date="2019-09" db="EMBL/GenBank/DDBJ databases">
        <title>Genome Sequences of Streptomyces kaniharaensis ATCC 21070.</title>
        <authorList>
            <person name="Zhu W."/>
            <person name="De Crecy-Lagard V."/>
            <person name="Richards N.G."/>
        </authorList>
    </citation>
    <scope>NUCLEOTIDE SEQUENCE [LARGE SCALE GENOMIC DNA]</scope>
    <source>
        <strain evidence="2 3">SF-557</strain>
    </source>
</reference>
<organism evidence="2 3">
    <name type="scientific">Streptomyces kaniharaensis</name>
    <dbReference type="NCBI Taxonomy" id="212423"/>
    <lineage>
        <taxon>Bacteria</taxon>
        <taxon>Bacillati</taxon>
        <taxon>Actinomycetota</taxon>
        <taxon>Actinomycetes</taxon>
        <taxon>Kitasatosporales</taxon>
        <taxon>Streptomycetaceae</taxon>
        <taxon>Streptomyces</taxon>
    </lineage>
</organism>
<dbReference type="OrthoDB" id="4067054at2"/>
<proteinExistence type="predicted"/>
<dbReference type="EMBL" id="WBOF01000003">
    <property type="protein sequence ID" value="MQS16568.1"/>
    <property type="molecule type" value="Genomic_DNA"/>
</dbReference>
<gene>
    <name evidence="2" type="ORF">F7Q99_31365</name>
</gene>
<sequence length="94" mass="9626">MVLAGTGAAQARSVVADPRLAAEENPATAELLATVPAGAARIEDLIQRRNGRTDLAPAQRPGRTAVRVNGAVDGGRERRRGGPRGVARPTAPPG</sequence>
<keyword evidence="3" id="KW-1185">Reference proteome</keyword>
<comment type="caution">
    <text evidence="2">The sequence shown here is derived from an EMBL/GenBank/DDBJ whole genome shotgun (WGS) entry which is preliminary data.</text>
</comment>
<feature type="region of interest" description="Disordered" evidence="1">
    <location>
        <begin position="69"/>
        <end position="94"/>
    </location>
</feature>
<name>A0A6N7L232_9ACTN</name>
<evidence type="ECO:0000313" key="2">
    <source>
        <dbReference type="EMBL" id="MQS16568.1"/>
    </source>
</evidence>
<protein>
    <submittedName>
        <fullName evidence="2">Uncharacterized protein</fullName>
    </submittedName>
</protein>
<evidence type="ECO:0000313" key="3">
    <source>
        <dbReference type="Proteomes" id="UP000450000"/>
    </source>
</evidence>
<dbReference type="Proteomes" id="UP000450000">
    <property type="component" value="Unassembled WGS sequence"/>
</dbReference>